<dbReference type="InterPro" id="IPR002347">
    <property type="entry name" value="SDR_fam"/>
</dbReference>
<dbReference type="PANTHER" id="PTHR48107">
    <property type="entry name" value="NADPH-DEPENDENT ALDEHYDE REDUCTASE-LIKE PROTEIN, CHLOROPLASTIC-RELATED"/>
    <property type="match status" value="1"/>
</dbReference>
<name>A0A0S4TLV2_RALSL</name>
<keyword evidence="2" id="KW-0560">Oxidoreductase</keyword>
<comment type="similarity">
    <text evidence="1">Belongs to the short-chain dehydrogenases/reductases (SDR) family.</text>
</comment>
<dbReference type="AlphaFoldDB" id="A0A0S4TLV2"/>
<dbReference type="InterPro" id="IPR020904">
    <property type="entry name" value="Sc_DH/Rdtase_CS"/>
</dbReference>
<proteinExistence type="inferred from homology"/>
<protein>
    <submittedName>
        <fullName evidence="3">Putative NAD(P)-binding oxidoreductase with NAD(P)-binding Rossmann-fold domain</fullName>
    </submittedName>
    <submittedName>
        <fullName evidence="4">SDR family oxidoreductase</fullName>
    </submittedName>
</protein>
<dbReference type="CDD" id="cd05233">
    <property type="entry name" value="SDR_c"/>
    <property type="match status" value="1"/>
</dbReference>
<dbReference type="FunFam" id="3.40.50.720:FF:000084">
    <property type="entry name" value="Short-chain dehydrogenase reductase"/>
    <property type="match status" value="1"/>
</dbReference>
<evidence type="ECO:0000313" key="5">
    <source>
        <dbReference type="Proteomes" id="UP000310553"/>
    </source>
</evidence>
<dbReference type="GO" id="GO:0016614">
    <property type="term" value="F:oxidoreductase activity, acting on CH-OH group of donors"/>
    <property type="evidence" value="ECO:0007669"/>
    <property type="project" value="UniProtKB-ARBA"/>
</dbReference>
<dbReference type="PATRIC" id="fig|305.106.peg.4338"/>
<dbReference type="Proteomes" id="UP000310553">
    <property type="component" value="Chromosome"/>
</dbReference>
<evidence type="ECO:0000256" key="2">
    <source>
        <dbReference type="ARBA" id="ARBA00023002"/>
    </source>
</evidence>
<dbReference type="PROSITE" id="PS00061">
    <property type="entry name" value="ADH_SHORT"/>
    <property type="match status" value="1"/>
</dbReference>
<gene>
    <name evidence="3" type="primary">ygfF</name>
    <name evidence="4" type="ORF">E7Z57_06640</name>
    <name evidence="3" type="ORF">RUN39_v1_10030</name>
</gene>
<dbReference type="EMBL" id="CP039339">
    <property type="protein sequence ID" value="QCX48805.1"/>
    <property type="molecule type" value="Genomic_DNA"/>
</dbReference>
<dbReference type="Pfam" id="PF13561">
    <property type="entry name" value="adh_short_C2"/>
    <property type="match status" value="1"/>
</dbReference>
<evidence type="ECO:0000313" key="3">
    <source>
        <dbReference type="EMBL" id="CUV10837.1"/>
    </source>
</evidence>
<dbReference type="InterPro" id="IPR036291">
    <property type="entry name" value="NAD(P)-bd_dom_sf"/>
</dbReference>
<dbReference type="SUPFAM" id="SSF51735">
    <property type="entry name" value="NAD(P)-binding Rossmann-fold domains"/>
    <property type="match status" value="1"/>
</dbReference>
<sequence>MSKKTIVITGGSRGIGRATAVLCARRGWSVAILYRGNRQAADETAGLVEQAGGRALAVQGDVSSEADVMALFAAAQDRFGALHGVVNNAGIVAPAQDVADMSAQRLRAMFETNVLGAFLVAREAARRLSTARGGAGGSLVNVSSAAARLGSPHEYVDYAASKGAVDTMTLGLARELGREGVRVNAVRPGLIDTEIHASGGQPDRAQRLGAATPMGRPGTAGEVAETIVWLLSDAASYVTGALLDCSGGR</sequence>
<organism evidence="3">
    <name type="scientific">Ralstonia solanacearum</name>
    <name type="common">Pseudomonas solanacearum</name>
    <dbReference type="NCBI Taxonomy" id="305"/>
    <lineage>
        <taxon>Bacteria</taxon>
        <taxon>Pseudomonadati</taxon>
        <taxon>Pseudomonadota</taxon>
        <taxon>Betaproteobacteria</taxon>
        <taxon>Burkholderiales</taxon>
        <taxon>Burkholderiaceae</taxon>
        <taxon>Ralstonia</taxon>
        <taxon>Ralstonia solanacearum species complex</taxon>
    </lineage>
</organism>
<dbReference type="PRINTS" id="PR00080">
    <property type="entry name" value="SDRFAMILY"/>
</dbReference>
<reference evidence="4 5" key="2">
    <citation type="submission" date="2019-04" db="EMBL/GenBank/DDBJ databases">
        <title>Complete Genome of UW386 and Higher Quality Genome of UW700.</title>
        <authorList>
            <person name="Jacobs J."/>
            <person name="Perez A."/>
            <person name="Steidl O."/>
            <person name="Allen C."/>
        </authorList>
    </citation>
    <scope>NUCLEOTIDE SEQUENCE [LARGE SCALE GENOMIC DNA]</scope>
    <source>
        <strain evidence="4 5">UW386</strain>
    </source>
</reference>
<dbReference type="EMBL" id="LN899819">
    <property type="protein sequence ID" value="CUV10837.1"/>
    <property type="molecule type" value="Genomic_DNA"/>
</dbReference>
<dbReference type="PANTHER" id="PTHR48107:SF7">
    <property type="entry name" value="RE15974P"/>
    <property type="match status" value="1"/>
</dbReference>
<dbReference type="Gene3D" id="3.40.50.720">
    <property type="entry name" value="NAD(P)-binding Rossmann-like Domain"/>
    <property type="match status" value="1"/>
</dbReference>
<accession>A0A0S4TLV2</accession>
<dbReference type="PRINTS" id="PR00081">
    <property type="entry name" value="GDHRDH"/>
</dbReference>
<dbReference type="NCBIfam" id="NF005400">
    <property type="entry name" value="PRK06947.1"/>
    <property type="match status" value="1"/>
</dbReference>
<evidence type="ECO:0000256" key="1">
    <source>
        <dbReference type="ARBA" id="ARBA00006484"/>
    </source>
</evidence>
<reference evidence="3" key="1">
    <citation type="submission" date="2015-10" db="EMBL/GenBank/DDBJ databases">
        <authorList>
            <person name="Gilbert D.G."/>
        </authorList>
    </citation>
    <scope>NUCLEOTIDE SEQUENCE</scope>
    <source>
        <strain evidence="3">Phyl III-seqv23</strain>
    </source>
</reference>
<evidence type="ECO:0000313" key="4">
    <source>
        <dbReference type="EMBL" id="QCX48805.1"/>
    </source>
</evidence>